<dbReference type="CDD" id="cd02440">
    <property type="entry name" value="AdoMet_MTases"/>
    <property type="match status" value="1"/>
</dbReference>
<dbReference type="Pfam" id="PF00590">
    <property type="entry name" value="TP_methylase"/>
    <property type="match status" value="1"/>
</dbReference>
<dbReference type="InterPro" id="IPR050714">
    <property type="entry name" value="Cobalamin_biosynth_MTase"/>
</dbReference>
<dbReference type="HOGENOM" id="CLU_031955_0_0_11"/>
<gene>
    <name evidence="7" type="ORF">SacazDRAFT_00390</name>
</gene>
<keyword evidence="2" id="KW-0169">Cobalamin biosynthesis</keyword>
<evidence type="ECO:0000313" key="7">
    <source>
        <dbReference type="EMBL" id="EHY87364.1"/>
    </source>
</evidence>
<dbReference type="InterPro" id="IPR000878">
    <property type="entry name" value="4pyrrol_Mease"/>
</dbReference>
<proteinExistence type="predicted"/>
<evidence type="ECO:0000313" key="8">
    <source>
        <dbReference type="Proteomes" id="UP000004705"/>
    </source>
</evidence>
<evidence type="ECO:0000256" key="1">
    <source>
        <dbReference type="ARBA" id="ARBA00004953"/>
    </source>
</evidence>
<dbReference type="SUPFAM" id="SSF53790">
    <property type="entry name" value="Tetrapyrrole methylase"/>
    <property type="match status" value="1"/>
</dbReference>
<reference evidence="7 8" key="1">
    <citation type="journal article" date="2012" name="Stand. Genomic Sci.">
        <title>Genome sequence of the soil bacterium Saccharomonospora azurea type strain (NA-128(T)).</title>
        <authorList>
            <person name="Klenk H.P."/>
            <person name="Held B."/>
            <person name="Lucas S."/>
            <person name="Lapidus A."/>
            <person name="Copeland A."/>
            <person name="Hammon N."/>
            <person name="Pitluck S."/>
            <person name="Goodwin L.A."/>
            <person name="Han C."/>
            <person name="Tapia R."/>
            <person name="Brambilla E.M."/>
            <person name="Potter G."/>
            <person name="Land M."/>
            <person name="Ivanova N."/>
            <person name="Rohde M."/>
            <person name="Goker M."/>
            <person name="Detter J.C."/>
            <person name="Kyrpides N.C."/>
            <person name="Woyke T."/>
        </authorList>
    </citation>
    <scope>NUCLEOTIDE SEQUENCE [LARGE SCALE GENOMIC DNA]</scope>
    <source>
        <strain evidence="7 8">NA-128</strain>
    </source>
</reference>
<dbReference type="SUPFAM" id="SSF53335">
    <property type="entry name" value="S-adenosyl-L-methionine-dependent methyltransferases"/>
    <property type="match status" value="1"/>
</dbReference>
<dbReference type="InterPro" id="IPR029063">
    <property type="entry name" value="SAM-dependent_MTases_sf"/>
</dbReference>
<keyword evidence="4" id="KW-0808">Transferase</keyword>
<dbReference type="OrthoDB" id="9787825at2"/>
<dbReference type="PANTHER" id="PTHR43182:SF1">
    <property type="entry name" value="COBALT-PRECORRIN-7 C(5)-METHYLTRANSFERASE"/>
    <property type="match status" value="1"/>
</dbReference>
<organism evidence="7 8">
    <name type="scientific">Saccharomonospora azurea NA-128</name>
    <dbReference type="NCBI Taxonomy" id="882081"/>
    <lineage>
        <taxon>Bacteria</taxon>
        <taxon>Bacillati</taxon>
        <taxon>Actinomycetota</taxon>
        <taxon>Actinomycetes</taxon>
        <taxon>Pseudonocardiales</taxon>
        <taxon>Pseudonocardiaceae</taxon>
        <taxon>Saccharomonospora</taxon>
    </lineage>
</organism>
<dbReference type="GO" id="GO:0008276">
    <property type="term" value="F:protein methyltransferase activity"/>
    <property type="evidence" value="ECO:0007669"/>
    <property type="project" value="InterPro"/>
</dbReference>
<evidence type="ECO:0000256" key="4">
    <source>
        <dbReference type="ARBA" id="ARBA00022679"/>
    </source>
</evidence>
<dbReference type="Gene3D" id="3.40.50.150">
    <property type="entry name" value="Vaccinia Virus protein VP39"/>
    <property type="match status" value="1"/>
</dbReference>
<dbReference type="CDD" id="cd11644">
    <property type="entry name" value="Precorrin-6Y-MT"/>
    <property type="match status" value="1"/>
</dbReference>
<name>H8G7U0_9PSEU</name>
<accession>H8G7U0</accession>
<dbReference type="Pfam" id="PF01135">
    <property type="entry name" value="PCMT"/>
    <property type="match status" value="1"/>
</dbReference>
<dbReference type="EMBL" id="CM001466">
    <property type="protein sequence ID" value="EHY87364.1"/>
    <property type="molecule type" value="Genomic_DNA"/>
</dbReference>
<dbReference type="Proteomes" id="UP000004705">
    <property type="component" value="Chromosome"/>
</dbReference>
<dbReference type="PANTHER" id="PTHR43182">
    <property type="entry name" value="COBALT-PRECORRIN-6B C(15)-METHYLTRANSFERASE (DECARBOXYLATING)"/>
    <property type="match status" value="1"/>
</dbReference>
<dbReference type="AlphaFoldDB" id="H8G7U0"/>
<dbReference type="UniPathway" id="UPA00148"/>
<dbReference type="RefSeq" id="WP_005438107.1">
    <property type="nucleotide sequence ID" value="NZ_CM001466.1"/>
</dbReference>
<keyword evidence="5" id="KW-0949">S-adenosyl-L-methionine</keyword>
<dbReference type="NCBIfam" id="TIGR02469">
    <property type="entry name" value="CbiT"/>
    <property type="match status" value="1"/>
</dbReference>
<evidence type="ECO:0000256" key="2">
    <source>
        <dbReference type="ARBA" id="ARBA00022573"/>
    </source>
</evidence>
<protein>
    <submittedName>
        <fullName evidence="7">Precorrin-6y C5,15-methyltransferase (Decarboxylating)</fullName>
    </submittedName>
</protein>
<dbReference type="GO" id="GO:0009236">
    <property type="term" value="P:cobalamin biosynthetic process"/>
    <property type="evidence" value="ECO:0007669"/>
    <property type="project" value="UniProtKB-UniPathway"/>
</dbReference>
<dbReference type="GO" id="GO:0032259">
    <property type="term" value="P:methylation"/>
    <property type="evidence" value="ECO:0007669"/>
    <property type="project" value="UniProtKB-KW"/>
</dbReference>
<dbReference type="InterPro" id="IPR012818">
    <property type="entry name" value="CbiE"/>
</dbReference>
<dbReference type="InterPro" id="IPR035996">
    <property type="entry name" value="4pyrrol_Methylase_sf"/>
</dbReference>
<comment type="pathway">
    <text evidence="1">Cofactor biosynthesis; adenosylcobalamin biosynthesis.</text>
</comment>
<dbReference type="PIRSF" id="PIRSF036428">
    <property type="entry name" value="CobL"/>
    <property type="match status" value="1"/>
</dbReference>
<sequence length="402" mass="41895">MAKDVTVVGLGADGWEGLPAIGRNTVLAARTVLGGARHLTLLPDIPGQARRKWPSPLRDGLASLVADAQPPVVALASGDPLVSGIGTTLLDVLGRERVRIVPAVSSVALARARMGWAAETVTAVRVVGHDVRRIVPALAPARRLVVLSSDETTPERVAALLTDLGYGTSSLTVLGDLGSPTESHRHGTAVSWGTPRVPRLNVIAVEVRGTGPGWATGGLLPDDAFEHTGQITKRDVRASALARLAPAPGQLLWDVGAGSGSIGVEWMRAHPTARCVAVESRPERAALVRRNADALGVGDLVVIEGSAPEALGDLDRPDAVFVGGGATVPGVVETCWAALRPGGRLVVHGVTAETESLLLEQYRRHGGELVRLHIERAGPLGSFTGWTPARAVTQWSVVKGES</sequence>
<keyword evidence="3" id="KW-0489">Methyltransferase</keyword>
<dbReference type="InterPro" id="IPR014008">
    <property type="entry name" value="Cbl_synth_MTase_CbiT"/>
</dbReference>
<dbReference type="InterPro" id="IPR014777">
    <property type="entry name" value="4pyrrole_Mease_sub1"/>
</dbReference>
<evidence type="ECO:0000256" key="3">
    <source>
        <dbReference type="ARBA" id="ARBA00022603"/>
    </source>
</evidence>
<dbReference type="NCBIfam" id="TIGR02467">
    <property type="entry name" value="CbiE"/>
    <property type="match status" value="1"/>
</dbReference>
<keyword evidence="8" id="KW-1185">Reference proteome</keyword>
<dbReference type="Gene3D" id="3.40.1010.10">
    <property type="entry name" value="Cobalt-precorrin-4 Transmethylase, Domain 1"/>
    <property type="match status" value="1"/>
</dbReference>
<dbReference type="InterPro" id="IPR006365">
    <property type="entry name" value="Cbl_synth_CobL"/>
</dbReference>
<evidence type="ECO:0000259" key="6">
    <source>
        <dbReference type="Pfam" id="PF00590"/>
    </source>
</evidence>
<evidence type="ECO:0000256" key="5">
    <source>
        <dbReference type="ARBA" id="ARBA00022691"/>
    </source>
</evidence>
<feature type="domain" description="Tetrapyrrole methylase" evidence="6">
    <location>
        <begin position="5"/>
        <end position="188"/>
    </location>
</feature>